<reference evidence="2" key="1">
    <citation type="journal article" date="2015" name="PLoS Genet.">
        <title>The dynamic genome and transcriptome of the human fungal pathogen Blastomyces and close relative Emmonsia.</title>
        <authorList>
            <person name="Munoz J.F."/>
            <person name="Gauthier G.M."/>
            <person name="Desjardins C.A."/>
            <person name="Gallo J.E."/>
            <person name="Holder J."/>
            <person name="Sullivan T.D."/>
            <person name="Marty A.J."/>
            <person name="Carmen J.C."/>
            <person name="Chen Z."/>
            <person name="Ding L."/>
            <person name="Gujja S."/>
            <person name="Magrini V."/>
            <person name="Misas E."/>
            <person name="Mitreva M."/>
            <person name="Priest M."/>
            <person name="Saif S."/>
            <person name="Whiston E.A."/>
            <person name="Young S."/>
            <person name="Zeng Q."/>
            <person name="Goldman W.E."/>
            <person name="Mardis E.R."/>
            <person name="Taylor J.W."/>
            <person name="McEwen J.G."/>
            <person name="Clay O.K."/>
            <person name="Klein B.S."/>
            <person name="Cuomo C.A."/>
        </authorList>
    </citation>
    <scope>NUCLEOTIDE SEQUENCE [LARGE SCALE GENOMIC DNA]</scope>
    <source>
        <strain evidence="2">UAMH 139</strain>
    </source>
</reference>
<gene>
    <name evidence="1" type="ORF">EMPG_17723</name>
</gene>
<evidence type="ECO:0000313" key="1">
    <source>
        <dbReference type="EMBL" id="KLJ06785.1"/>
    </source>
</evidence>
<organism evidence="1 2">
    <name type="scientific">Blastomyces silverae</name>
    <dbReference type="NCBI Taxonomy" id="2060906"/>
    <lineage>
        <taxon>Eukaryota</taxon>
        <taxon>Fungi</taxon>
        <taxon>Dikarya</taxon>
        <taxon>Ascomycota</taxon>
        <taxon>Pezizomycotina</taxon>
        <taxon>Eurotiomycetes</taxon>
        <taxon>Eurotiomycetidae</taxon>
        <taxon>Onygenales</taxon>
        <taxon>Ajellomycetaceae</taxon>
        <taxon>Blastomyces</taxon>
    </lineage>
</organism>
<protein>
    <submittedName>
        <fullName evidence="1">Uncharacterized protein</fullName>
    </submittedName>
</protein>
<feature type="non-terminal residue" evidence="1">
    <location>
        <position position="1"/>
    </location>
</feature>
<dbReference type="AlphaFoldDB" id="A0A0H1B5Y8"/>
<dbReference type="Proteomes" id="UP000053573">
    <property type="component" value="Unassembled WGS sequence"/>
</dbReference>
<comment type="caution">
    <text evidence="1">The sequence shown here is derived from an EMBL/GenBank/DDBJ whole genome shotgun (WGS) entry which is preliminary data.</text>
</comment>
<proteinExistence type="predicted"/>
<dbReference type="EMBL" id="LDEV01002973">
    <property type="protein sequence ID" value="KLJ06785.1"/>
    <property type="molecule type" value="Genomic_DNA"/>
</dbReference>
<evidence type="ECO:0000313" key="2">
    <source>
        <dbReference type="Proteomes" id="UP000053573"/>
    </source>
</evidence>
<sequence>GNTNQVKGRRSVELSSLDYRHPAGVGRCGDSRFGGVTSGAGPSRHLSLGFNRSAGWC</sequence>
<accession>A0A0H1B5Y8</accession>
<name>A0A0H1B5Y8_9EURO</name>
<keyword evidence="2" id="KW-1185">Reference proteome</keyword>